<evidence type="ECO:0000313" key="3">
    <source>
        <dbReference type="Proteomes" id="UP000240542"/>
    </source>
</evidence>
<keyword evidence="3" id="KW-1185">Reference proteome</keyword>
<reference evidence="2 3" key="1">
    <citation type="submission" date="2018-03" db="EMBL/GenBank/DDBJ databases">
        <title>Genomic Encyclopedia of Archaeal and Bacterial Type Strains, Phase II (KMG-II): from individual species to whole genera.</title>
        <authorList>
            <person name="Goeker M."/>
        </authorList>
    </citation>
    <scope>NUCLEOTIDE SEQUENCE [LARGE SCALE GENOMIC DNA]</scope>
    <source>
        <strain evidence="2 3">DSM 45312</strain>
    </source>
</reference>
<dbReference type="GO" id="GO:0016747">
    <property type="term" value="F:acyltransferase activity, transferring groups other than amino-acyl groups"/>
    <property type="evidence" value="ECO:0007669"/>
    <property type="project" value="InterPro"/>
</dbReference>
<accession>A0A2P8CUZ2</accession>
<dbReference type="Gene3D" id="3.40.630.30">
    <property type="match status" value="1"/>
</dbReference>
<gene>
    <name evidence="2" type="ORF">CLV63_12961</name>
</gene>
<evidence type="ECO:0000259" key="1">
    <source>
        <dbReference type="PROSITE" id="PS51186"/>
    </source>
</evidence>
<feature type="domain" description="N-acetyltransferase" evidence="1">
    <location>
        <begin position="4"/>
        <end position="197"/>
    </location>
</feature>
<keyword evidence="2" id="KW-0808">Transferase</keyword>
<comment type="caution">
    <text evidence="2">The sequence shown here is derived from an EMBL/GenBank/DDBJ whole genome shotgun (WGS) entry which is preliminary data.</text>
</comment>
<protein>
    <submittedName>
        <fullName evidence="2">Acetyltransferase (GNAT) family protein</fullName>
    </submittedName>
</protein>
<dbReference type="Proteomes" id="UP000240542">
    <property type="component" value="Unassembled WGS sequence"/>
</dbReference>
<proteinExistence type="predicted"/>
<dbReference type="InterPro" id="IPR000182">
    <property type="entry name" value="GNAT_dom"/>
</dbReference>
<dbReference type="RefSeq" id="WP_106586444.1">
    <property type="nucleotide sequence ID" value="NZ_PYGA01000029.1"/>
</dbReference>
<dbReference type="Pfam" id="PF00583">
    <property type="entry name" value="Acetyltransf_1"/>
    <property type="match status" value="1"/>
</dbReference>
<dbReference type="AlphaFoldDB" id="A0A2P8CUZ2"/>
<dbReference type="OrthoDB" id="3239945at2"/>
<organism evidence="2 3">
    <name type="scientific">Murinocardiopsis flavida</name>
    <dbReference type="NCBI Taxonomy" id="645275"/>
    <lineage>
        <taxon>Bacteria</taxon>
        <taxon>Bacillati</taxon>
        <taxon>Actinomycetota</taxon>
        <taxon>Actinomycetes</taxon>
        <taxon>Streptosporangiales</taxon>
        <taxon>Nocardiopsidaceae</taxon>
        <taxon>Murinocardiopsis</taxon>
    </lineage>
</organism>
<dbReference type="SUPFAM" id="SSF55729">
    <property type="entry name" value="Acyl-CoA N-acyltransferases (Nat)"/>
    <property type="match status" value="1"/>
</dbReference>
<dbReference type="EMBL" id="PYGA01000029">
    <property type="protein sequence ID" value="PSK88772.1"/>
    <property type="molecule type" value="Genomic_DNA"/>
</dbReference>
<name>A0A2P8CUZ2_9ACTN</name>
<dbReference type="InterPro" id="IPR016181">
    <property type="entry name" value="Acyl_CoA_acyltransferase"/>
</dbReference>
<evidence type="ECO:0000313" key="2">
    <source>
        <dbReference type="EMBL" id="PSK88772.1"/>
    </source>
</evidence>
<dbReference type="PROSITE" id="PS51186">
    <property type="entry name" value="GNAT"/>
    <property type="match status" value="1"/>
</dbReference>
<sequence>MSGVSIRPVTPELWDDLAGLFGPTGAYGYCWCAYFRRRAKDYTASVDAPRPERGLGNREVLERVTAEGRVPGLLAYDDGQPCGWVSLGPRSDFVRLAHSRTLRPVDPEERGVWSLVCFWMPPRRRGKGLATLLLDAAIEHARDNGARVLEAYPVDTAGGRAPTADVYTGTVALMRRAGFTCTRHPSSGRPIARLRLTG</sequence>
<dbReference type="CDD" id="cd04301">
    <property type="entry name" value="NAT_SF"/>
    <property type="match status" value="1"/>
</dbReference>